<dbReference type="Gene3D" id="3.20.20.80">
    <property type="entry name" value="Glycosidases"/>
    <property type="match status" value="1"/>
</dbReference>
<dbReference type="PROSITE" id="PS00653">
    <property type="entry name" value="GLYCOSYL_HYDROL_F1_2"/>
    <property type="match status" value="1"/>
</dbReference>
<dbReference type="Pfam" id="PF00232">
    <property type="entry name" value="Glyco_hydro_1"/>
    <property type="match status" value="1"/>
</dbReference>
<dbReference type="NCBIfam" id="TIGR03356">
    <property type="entry name" value="BGL"/>
    <property type="match status" value="1"/>
</dbReference>
<feature type="binding site" evidence="10">
    <location>
        <position position="165"/>
    </location>
    <ligand>
        <name>substrate</name>
    </ligand>
</feature>
<evidence type="ECO:0000256" key="2">
    <source>
        <dbReference type="ARBA" id="ARBA00010838"/>
    </source>
</evidence>
<keyword evidence="5" id="KW-0136">Cellulose degradation</keyword>
<dbReference type="InterPro" id="IPR017736">
    <property type="entry name" value="Glyco_hydro_1_beta-glucosidase"/>
</dbReference>
<evidence type="ECO:0000256" key="5">
    <source>
        <dbReference type="ARBA" id="ARBA00023001"/>
    </source>
</evidence>
<feature type="binding site" evidence="10">
    <location>
        <position position="399"/>
    </location>
    <ligand>
        <name>substrate</name>
    </ligand>
</feature>
<dbReference type="GO" id="GO:0008422">
    <property type="term" value="F:beta-glucosidase activity"/>
    <property type="evidence" value="ECO:0007669"/>
    <property type="project" value="UniProtKB-EC"/>
</dbReference>
<evidence type="ECO:0000256" key="10">
    <source>
        <dbReference type="PIRSR" id="PIRSR617736-2"/>
    </source>
</evidence>
<feature type="active site" description="Nucleophile" evidence="9 11">
    <location>
        <position position="353"/>
    </location>
</feature>
<accession>A0A089HNV9</accession>
<evidence type="ECO:0000256" key="1">
    <source>
        <dbReference type="ARBA" id="ARBA00000448"/>
    </source>
</evidence>
<keyword evidence="14" id="KW-1185">Reference proteome</keyword>
<evidence type="ECO:0000256" key="9">
    <source>
        <dbReference type="PIRSR" id="PIRSR617736-1"/>
    </source>
</evidence>
<evidence type="ECO:0000256" key="11">
    <source>
        <dbReference type="PROSITE-ProRule" id="PRU10055"/>
    </source>
</evidence>
<keyword evidence="8" id="KW-0624">Polysaccharide degradation</keyword>
<dbReference type="AlphaFoldDB" id="A0A089HNV9"/>
<sequence>MRTVQFPQDFVWGAATAAYQIEGAYNEDGRGMSIWDTFSRIPGKVDNMDNGDVACNSYHLYLEDIALMKELGITSYRFSIAWPRIFPAGTGEVNAKGLEFYHAFVDALLENGIEPVCTLYHWDLPQSLQDSGGWENRETVDAFAAYAETLFRSLGGKIKKWLTINEPWCVSFLSNYQGTHAPGNKDLQTAVTVAHHLLLAHGSAVRKFRESGLPGEIGYAPNVTWMEPYSSRKKDIEACKRENGWYVEWFMDPVFKGEYPSFLVKWFREKGAEVPILKGDMELIHEKIDILGINYYSGSLARYDEDAGLTACGPVEMGYDRTDIGWPIYPEGFYKVLSYIQNRYGDIPIYITENGACYNDGPDNGIVADTKRVGYLHKHLLQLHRCISNGIPVKGYFAWSLLDNFEWAYGYSMRFGLVHTDYDTLARTPKDSFYWYQDVIATGEVES</sequence>
<dbReference type="InterPro" id="IPR001360">
    <property type="entry name" value="Glyco_hydro_1"/>
</dbReference>
<dbReference type="eggNOG" id="COG2723">
    <property type="taxonomic scope" value="Bacteria"/>
</dbReference>
<evidence type="ECO:0000256" key="8">
    <source>
        <dbReference type="ARBA" id="ARBA00023326"/>
    </source>
</evidence>
<dbReference type="RefSeq" id="WP_042205929.1">
    <property type="nucleotide sequence ID" value="NZ_CP009288.1"/>
</dbReference>
<proteinExistence type="inferred from homology"/>
<protein>
    <recommendedName>
        <fullName evidence="3 12">Beta-glucosidase</fullName>
        <ecNumber evidence="3 12">3.2.1.21</ecNumber>
    </recommendedName>
</protein>
<evidence type="ECO:0000256" key="6">
    <source>
        <dbReference type="ARBA" id="ARBA00023277"/>
    </source>
</evidence>
<keyword evidence="7 12" id="KW-0326">Glycosidase</keyword>
<evidence type="ECO:0000256" key="12">
    <source>
        <dbReference type="RuleBase" id="RU361175"/>
    </source>
</evidence>
<comment type="similarity">
    <text evidence="2 12">Belongs to the glycosyl hydrolase 1 family.</text>
</comment>
<evidence type="ECO:0000256" key="4">
    <source>
        <dbReference type="ARBA" id="ARBA00022801"/>
    </source>
</evidence>
<feature type="binding site" evidence="10">
    <location>
        <begin position="406"/>
        <end position="407"/>
    </location>
    <ligand>
        <name>substrate</name>
    </ligand>
</feature>
<dbReference type="KEGG" id="pdu:PDUR_09100"/>
<evidence type="ECO:0000313" key="14">
    <source>
        <dbReference type="Proteomes" id="UP000029409"/>
    </source>
</evidence>
<dbReference type="InterPro" id="IPR033132">
    <property type="entry name" value="GH_1_N_CS"/>
</dbReference>
<dbReference type="Proteomes" id="UP000029409">
    <property type="component" value="Chromosome"/>
</dbReference>
<feature type="binding site" evidence="10">
    <location>
        <position position="296"/>
    </location>
    <ligand>
        <name>substrate</name>
    </ligand>
</feature>
<dbReference type="PANTHER" id="PTHR10353:SF36">
    <property type="entry name" value="LP05116P"/>
    <property type="match status" value="1"/>
</dbReference>
<dbReference type="PRINTS" id="PR00131">
    <property type="entry name" value="GLHYDRLASE1"/>
</dbReference>
<feature type="active site" description="Proton donor" evidence="9">
    <location>
        <position position="166"/>
    </location>
</feature>
<dbReference type="SUPFAM" id="SSF51445">
    <property type="entry name" value="(Trans)glycosidases"/>
    <property type="match status" value="1"/>
</dbReference>
<gene>
    <name evidence="13" type="ORF">PDUR_09100</name>
</gene>
<organism evidence="13 14">
    <name type="scientific">Paenibacillus durus</name>
    <name type="common">Paenibacillus azotofixans</name>
    <dbReference type="NCBI Taxonomy" id="44251"/>
    <lineage>
        <taxon>Bacteria</taxon>
        <taxon>Bacillati</taxon>
        <taxon>Bacillota</taxon>
        <taxon>Bacilli</taxon>
        <taxon>Bacillales</taxon>
        <taxon>Paenibacillaceae</taxon>
        <taxon>Paenibacillus</taxon>
    </lineage>
</organism>
<dbReference type="EMBL" id="CP009288">
    <property type="protein sequence ID" value="AIQ12063.1"/>
    <property type="molecule type" value="Genomic_DNA"/>
</dbReference>
<keyword evidence="4 12" id="KW-0378">Hydrolase</keyword>
<keyword evidence="6" id="KW-0119">Carbohydrate metabolism</keyword>
<reference evidence="13 14" key="1">
    <citation type="submission" date="2014-08" db="EMBL/GenBank/DDBJ databases">
        <title>Comparative genomics of the Paenibacillus odorifer group.</title>
        <authorList>
            <person name="den Bakker H.C."/>
            <person name="Tsai Y.-C."/>
            <person name="Martin N."/>
            <person name="Korlach J."/>
            <person name="Wiedmann M."/>
        </authorList>
    </citation>
    <scope>NUCLEOTIDE SEQUENCE [LARGE SCALE GENOMIC DNA]</scope>
    <source>
        <strain evidence="13 14">DSM 1735</strain>
    </source>
</reference>
<feature type="binding site" evidence="10">
    <location>
        <position position="121"/>
    </location>
    <ligand>
        <name>substrate</name>
    </ligand>
</feature>
<dbReference type="OrthoDB" id="9765195at2"/>
<dbReference type="PANTHER" id="PTHR10353">
    <property type="entry name" value="GLYCOSYL HYDROLASE"/>
    <property type="match status" value="1"/>
</dbReference>
<evidence type="ECO:0000256" key="3">
    <source>
        <dbReference type="ARBA" id="ARBA00012744"/>
    </source>
</evidence>
<dbReference type="STRING" id="44251.PDUR_09100"/>
<evidence type="ECO:0000313" key="13">
    <source>
        <dbReference type="EMBL" id="AIQ12063.1"/>
    </source>
</evidence>
<dbReference type="PROSITE" id="PS00572">
    <property type="entry name" value="GLYCOSYL_HYDROL_F1_1"/>
    <property type="match status" value="1"/>
</dbReference>
<comment type="catalytic activity">
    <reaction evidence="1 12">
        <text>Hydrolysis of terminal, non-reducing beta-D-glucosyl residues with release of beta-D-glucose.</text>
        <dbReference type="EC" id="3.2.1.21"/>
    </reaction>
</comment>
<dbReference type="FunFam" id="3.20.20.80:FF:000004">
    <property type="entry name" value="Beta-glucosidase 6-phospho-beta-glucosidase"/>
    <property type="match status" value="1"/>
</dbReference>
<evidence type="ECO:0000256" key="7">
    <source>
        <dbReference type="ARBA" id="ARBA00023295"/>
    </source>
</evidence>
<feature type="binding site" evidence="10">
    <location>
        <position position="20"/>
    </location>
    <ligand>
        <name>substrate</name>
    </ligand>
</feature>
<dbReference type="InterPro" id="IPR018120">
    <property type="entry name" value="Glyco_hydro_1_AS"/>
</dbReference>
<dbReference type="InterPro" id="IPR017853">
    <property type="entry name" value="GH"/>
</dbReference>
<dbReference type="EC" id="3.2.1.21" evidence="3 12"/>
<name>A0A089HNV9_PAEDU</name>
<dbReference type="GO" id="GO:0030245">
    <property type="term" value="P:cellulose catabolic process"/>
    <property type="evidence" value="ECO:0007669"/>
    <property type="project" value="UniProtKB-KW"/>
</dbReference>